<organism evidence="1 2">
    <name type="scientific">Rangifer tarandus platyrhynchus</name>
    <name type="common">Svalbard reindeer</name>
    <dbReference type="NCBI Taxonomy" id="3082113"/>
    <lineage>
        <taxon>Eukaryota</taxon>
        <taxon>Metazoa</taxon>
        <taxon>Chordata</taxon>
        <taxon>Craniata</taxon>
        <taxon>Vertebrata</taxon>
        <taxon>Euteleostomi</taxon>
        <taxon>Mammalia</taxon>
        <taxon>Eutheria</taxon>
        <taxon>Laurasiatheria</taxon>
        <taxon>Artiodactyla</taxon>
        <taxon>Ruminantia</taxon>
        <taxon>Pecora</taxon>
        <taxon>Cervidae</taxon>
        <taxon>Odocoileinae</taxon>
        <taxon>Rangifer</taxon>
    </lineage>
</organism>
<gene>
    <name evidence="1" type="ORF">MRATA1EN22A_LOCUS16178</name>
</gene>
<sequence>MHSGPELPQSHIRPSPEPPLGTHSPEDPATHGPPRVLKSQGIPASETPSPFLSEAAPPPPVAQLQPSSTLHLLSGPSVSEAGAKCTSSRASGASCPDGAGVGMAPGRVEPRGQASKSWGQPGLPPPALSR</sequence>
<dbReference type="EMBL" id="OX596110">
    <property type="protein sequence ID" value="CAN0347162.1"/>
    <property type="molecule type" value="Genomic_DNA"/>
</dbReference>
<name>A0AC59ZB81_RANTA</name>
<reference evidence="1" key="1">
    <citation type="submission" date="2023-05" db="EMBL/GenBank/DDBJ databases">
        <authorList>
            <consortium name="ELIXIR-Norway"/>
        </authorList>
    </citation>
    <scope>NUCLEOTIDE SEQUENCE</scope>
</reference>
<accession>A0AC59ZB81</accession>
<evidence type="ECO:0000313" key="1">
    <source>
        <dbReference type="EMBL" id="CAN0347162.1"/>
    </source>
</evidence>
<evidence type="ECO:0000313" key="2">
    <source>
        <dbReference type="Proteomes" id="UP001162501"/>
    </source>
</evidence>
<protein>
    <submittedName>
        <fullName evidence="1">Uncharacterized protein</fullName>
    </submittedName>
</protein>
<proteinExistence type="predicted"/>
<reference evidence="1" key="2">
    <citation type="submission" date="2025-03" db="EMBL/GenBank/DDBJ databases">
        <authorList>
            <consortium name="ELIXIR-Norway"/>
            <consortium name="Elixir Norway"/>
        </authorList>
    </citation>
    <scope>NUCLEOTIDE SEQUENCE</scope>
</reference>
<dbReference type="Proteomes" id="UP001162501">
    <property type="component" value="Chromosome 26"/>
</dbReference>